<gene>
    <name evidence="2" type="primary">folI</name>
    <name evidence="2" type="ORF">NCTC10296_02008</name>
</gene>
<keyword evidence="3" id="KW-1185">Reference proteome</keyword>
<evidence type="ECO:0000313" key="2">
    <source>
        <dbReference type="EMBL" id="VEF02846.1"/>
    </source>
</evidence>
<keyword evidence="1" id="KW-0812">Transmembrane</keyword>
<name>A0A1X3CY83_9NEIS</name>
<proteinExistence type="predicted"/>
<organism evidence="2 3">
    <name type="scientific">Neisseria canis</name>
    <dbReference type="NCBI Taxonomy" id="493"/>
    <lineage>
        <taxon>Bacteria</taxon>
        <taxon>Pseudomonadati</taxon>
        <taxon>Pseudomonadota</taxon>
        <taxon>Betaproteobacteria</taxon>
        <taxon>Neisseriales</taxon>
        <taxon>Neisseriaceae</taxon>
        <taxon>Neisseria</taxon>
    </lineage>
</organism>
<dbReference type="Pfam" id="PF07254">
    <property type="entry name" value="Cpta_toxin"/>
    <property type="match status" value="1"/>
</dbReference>
<dbReference type="EMBL" id="LR134313">
    <property type="protein sequence ID" value="VEF02846.1"/>
    <property type="molecule type" value="Genomic_DNA"/>
</dbReference>
<evidence type="ECO:0000256" key="1">
    <source>
        <dbReference type="SAM" id="Phobius"/>
    </source>
</evidence>
<dbReference type="STRING" id="493.BWD07_05170"/>
<keyword evidence="1" id="KW-1133">Transmembrane helix</keyword>
<dbReference type="KEGG" id="nci:NCTC10296_02008"/>
<protein>
    <submittedName>
        <fullName evidence="2">Transcriptional regulator</fullName>
    </submittedName>
</protein>
<feature type="transmembrane region" description="Helical" evidence="1">
    <location>
        <begin position="14"/>
        <end position="33"/>
    </location>
</feature>
<dbReference type="Proteomes" id="UP000279284">
    <property type="component" value="Chromosome"/>
</dbReference>
<dbReference type="InterPro" id="IPR009883">
    <property type="entry name" value="YgfX"/>
</dbReference>
<accession>A0A1X3CY83</accession>
<sequence>MQAFQVKLKPSKRGMLLAAALHIYAFVLCFTAFYGWMRWLGVAALAASLVWAWRVQSLKGKQSVSAIHIDTSGRASLSQSDAVLRHASLSESSLIHRRGCFLQWQLEGKRISHTVLPDMTDAESYRRLIVWAKFGRSKEDKED</sequence>
<reference evidence="2 3" key="1">
    <citation type="submission" date="2018-12" db="EMBL/GenBank/DDBJ databases">
        <authorList>
            <consortium name="Pathogen Informatics"/>
        </authorList>
    </citation>
    <scope>NUCLEOTIDE SEQUENCE [LARGE SCALE GENOMIC DNA]</scope>
    <source>
        <strain evidence="2 3">NCTC10296</strain>
    </source>
</reference>
<evidence type="ECO:0000313" key="3">
    <source>
        <dbReference type="Proteomes" id="UP000279284"/>
    </source>
</evidence>
<keyword evidence="1" id="KW-0472">Membrane</keyword>
<dbReference type="OrthoDB" id="8613104at2"/>
<dbReference type="AlphaFoldDB" id="A0A1X3CY83"/>
<dbReference type="RefSeq" id="WP_126326731.1">
    <property type="nucleotide sequence ID" value="NZ_CAUJPY010000004.1"/>
</dbReference>